<dbReference type="Proteomes" id="UP000325902">
    <property type="component" value="Unassembled WGS sequence"/>
</dbReference>
<reference evidence="2 3" key="1">
    <citation type="journal article" date="2019" name="Sci. Rep.">
        <title>A multi-omics analysis of the grapevine pathogen Lasiodiplodia theobromae reveals that temperature affects the expression of virulence- and pathogenicity-related genes.</title>
        <authorList>
            <person name="Felix C."/>
            <person name="Meneses R."/>
            <person name="Goncalves M.F.M."/>
            <person name="Tilleman L."/>
            <person name="Duarte A.S."/>
            <person name="Jorrin-Novo J.V."/>
            <person name="Van de Peer Y."/>
            <person name="Deforce D."/>
            <person name="Van Nieuwerburgh F."/>
            <person name="Esteves A.C."/>
            <person name="Alves A."/>
        </authorList>
    </citation>
    <scope>NUCLEOTIDE SEQUENCE [LARGE SCALE GENOMIC DNA]</scope>
    <source>
        <strain evidence="2 3">LA-SOL3</strain>
    </source>
</reference>
<dbReference type="EMBL" id="VCHE01000081">
    <property type="protein sequence ID" value="KAB2572286.1"/>
    <property type="molecule type" value="Genomic_DNA"/>
</dbReference>
<name>A0A5N5D3S1_9PEZI</name>
<dbReference type="AlphaFoldDB" id="A0A5N5D3S1"/>
<comment type="caution">
    <text evidence="2">The sequence shown here is derived from an EMBL/GenBank/DDBJ whole genome shotgun (WGS) entry which is preliminary data.</text>
</comment>
<proteinExistence type="predicted"/>
<evidence type="ECO:0000313" key="2">
    <source>
        <dbReference type="EMBL" id="KAB2572286.1"/>
    </source>
</evidence>
<feature type="compositionally biased region" description="Basic residues" evidence="1">
    <location>
        <begin position="123"/>
        <end position="133"/>
    </location>
</feature>
<feature type="region of interest" description="Disordered" evidence="1">
    <location>
        <begin position="60"/>
        <end position="205"/>
    </location>
</feature>
<dbReference type="OrthoDB" id="5418867at2759"/>
<feature type="compositionally biased region" description="Basic and acidic residues" evidence="1">
    <location>
        <begin position="137"/>
        <end position="175"/>
    </location>
</feature>
<evidence type="ECO:0000313" key="3">
    <source>
        <dbReference type="Proteomes" id="UP000325902"/>
    </source>
</evidence>
<gene>
    <name evidence="2" type="ORF">DBV05_g9055</name>
</gene>
<keyword evidence="3" id="KW-1185">Reference proteome</keyword>
<protein>
    <submittedName>
        <fullName evidence="2">Uncharacterized protein</fullName>
    </submittedName>
</protein>
<evidence type="ECO:0000256" key="1">
    <source>
        <dbReference type="SAM" id="MobiDB-lite"/>
    </source>
</evidence>
<accession>A0A5N5D3S1</accession>
<organism evidence="2 3">
    <name type="scientific">Lasiodiplodia theobromae</name>
    <dbReference type="NCBI Taxonomy" id="45133"/>
    <lineage>
        <taxon>Eukaryota</taxon>
        <taxon>Fungi</taxon>
        <taxon>Dikarya</taxon>
        <taxon>Ascomycota</taxon>
        <taxon>Pezizomycotina</taxon>
        <taxon>Dothideomycetes</taxon>
        <taxon>Dothideomycetes incertae sedis</taxon>
        <taxon>Botryosphaeriales</taxon>
        <taxon>Botryosphaeriaceae</taxon>
        <taxon>Lasiodiplodia</taxon>
    </lineage>
</organism>
<sequence>MAPGMKWDSEADAKLFGLFLNIFDIKVSGDMMKKLNAAMGFDAKSQAIAHRIGSVRKRAADLLSDSDGNPIKPAPLTPRGPKSGGSGTPGTRGSNRKGAASKHDSEDSDDSGVGLLSAPGSAKRPRSARKAAGAKRSYKEPDTSDDEGEKKLSDEERAVASKKIKLEKEDEIKDSDGEEASVEAGTEEAQKSFFDGDGGLGEEEV</sequence>